<feature type="transmembrane region" description="Helical" evidence="1">
    <location>
        <begin position="12"/>
        <end position="33"/>
    </location>
</feature>
<dbReference type="InterPro" id="IPR045584">
    <property type="entry name" value="Pilin-like"/>
</dbReference>
<keyword evidence="3" id="KW-1185">Reference proteome</keyword>
<reference evidence="2 3" key="1">
    <citation type="journal article" date="2012" name="J. Bacteriol.">
        <title>Complete genome sequences of Desulfosporosinus orientis DSM765T, Desulfosporosinus youngiae DSM17734T, Desulfosporosinus meridiei DSM13257T, and Desulfosporosinus acidiphilus DSM22704T.</title>
        <authorList>
            <person name="Pester M."/>
            <person name="Brambilla E."/>
            <person name="Alazard D."/>
            <person name="Rattei T."/>
            <person name="Weinmaier T."/>
            <person name="Han J."/>
            <person name="Lucas S."/>
            <person name="Lapidus A."/>
            <person name="Cheng J.F."/>
            <person name="Goodwin L."/>
            <person name="Pitluck S."/>
            <person name="Peters L."/>
            <person name="Ovchinnikova G."/>
            <person name="Teshima H."/>
            <person name="Detter J.C."/>
            <person name="Han C.S."/>
            <person name="Tapia R."/>
            <person name="Land M.L."/>
            <person name="Hauser L."/>
            <person name="Kyrpides N.C."/>
            <person name="Ivanova N.N."/>
            <person name="Pagani I."/>
            <person name="Huntmann M."/>
            <person name="Wei C.L."/>
            <person name="Davenport K.W."/>
            <person name="Daligault H."/>
            <person name="Chain P.S."/>
            <person name="Chen A."/>
            <person name="Mavromatis K."/>
            <person name="Markowitz V."/>
            <person name="Szeto E."/>
            <person name="Mikhailova N."/>
            <person name="Pati A."/>
            <person name="Wagner M."/>
            <person name="Woyke T."/>
            <person name="Ollivier B."/>
            <person name="Klenk H.P."/>
            <person name="Spring S."/>
            <person name="Loy A."/>
        </authorList>
    </citation>
    <scope>NUCLEOTIDE SEQUENCE [LARGE SCALE GENOMIC DNA]</scope>
    <source>
        <strain evidence="3">DSM 22704 / JCM 16185 / SJ4</strain>
    </source>
</reference>
<dbReference type="Proteomes" id="UP000002892">
    <property type="component" value="Chromosome"/>
</dbReference>
<sequence>MKRQGTIQNSTRGFTLLEVMIALSIFSLLLLYASQFMHSEISGYNSASKQNELEQKERIAMMQLLDELRLNCYTYFKSTSTNQGIYQYANAAAAASESQGDNDPCLIFIQTPDSEDQPPPSTKIFFEYDQSKAAGSLWYLKDEFNKYLIADDIAQINLTSDAHDERMVKINITVGGHNDSQPYELMTWARLN</sequence>
<evidence type="ECO:0000313" key="2">
    <source>
        <dbReference type="EMBL" id="AFM42324.1"/>
    </source>
</evidence>
<keyword evidence="1" id="KW-0812">Transmembrane</keyword>
<proteinExistence type="predicted"/>
<dbReference type="STRING" id="646529.Desaci_3435"/>
<accession>I4D950</accession>
<dbReference type="SUPFAM" id="SSF54523">
    <property type="entry name" value="Pili subunits"/>
    <property type="match status" value="1"/>
</dbReference>
<keyword evidence="1" id="KW-1133">Transmembrane helix</keyword>
<dbReference type="HOGENOM" id="CLU_117109_0_0_9"/>
<dbReference type="AlphaFoldDB" id="I4D950"/>
<dbReference type="NCBIfam" id="TIGR02532">
    <property type="entry name" value="IV_pilin_GFxxxE"/>
    <property type="match status" value="1"/>
</dbReference>
<dbReference type="Pfam" id="PF07963">
    <property type="entry name" value="N_methyl"/>
    <property type="match status" value="1"/>
</dbReference>
<gene>
    <name evidence="2" type="ordered locus">Desaci_3435</name>
</gene>
<evidence type="ECO:0000256" key="1">
    <source>
        <dbReference type="SAM" id="Phobius"/>
    </source>
</evidence>
<organism evidence="2 3">
    <name type="scientific">Desulfosporosinus acidiphilus (strain DSM 22704 / JCM 16185 / SJ4)</name>
    <dbReference type="NCBI Taxonomy" id="646529"/>
    <lineage>
        <taxon>Bacteria</taxon>
        <taxon>Bacillati</taxon>
        <taxon>Bacillota</taxon>
        <taxon>Clostridia</taxon>
        <taxon>Eubacteriales</taxon>
        <taxon>Desulfitobacteriaceae</taxon>
        <taxon>Desulfosporosinus</taxon>
    </lineage>
</organism>
<dbReference type="KEGG" id="dai:Desaci_3435"/>
<dbReference type="InterPro" id="IPR012902">
    <property type="entry name" value="N_methyl_site"/>
</dbReference>
<keyword evidence="1" id="KW-0472">Membrane</keyword>
<dbReference type="EMBL" id="CP003639">
    <property type="protein sequence ID" value="AFM42324.1"/>
    <property type="molecule type" value="Genomic_DNA"/>
</dbReference>
<evidence type="ECO:0000313" key="3">
    <source>
        <dbReference type="Proteomes" id="UP000002892"/>
    </source>
</evidence>
<name>I4D950_DESAJ</name>
<protein>
    <submittedName>
        <fullName evidence="2">Prepilin-type N-terminal cleavage/methylation domain-containing protein</fullName>
    </submittedName>
</protein>